<keyword evidence="1" id="KW-0812">Transmembrane</keyword>
<keyword evidence="3" id="KW-1185">Reference proteome</keyword>
<feature type="transmembrane region" description="Helical" evidence="1">
    <location>
        <begin position="25"/>
        <end position="54"/>
    </location>
</feature>
<name>A0A4R6U3I5_9BACI</name>
<evidence type="ECO:0000256" key="1">
    <source>
        <dbReference type="SAM" id="Phobius"/>
    </source>
</evidence>
<gene>
    <name evidence="2" type="ORF">EV213_11234</name>
</gene>
<evidence type="ECO:0000313" key="2">
    <source>
        <dbReference type="EMBL" id="TDQ37674.1"/>
    </source>
</evidence>
<sequence>MFLLAQNHFVLASLPESLFNMVMALVTYCVTYVLVFWVPATIIIIVFGLAYIFLKKYQKQISYVLIGFLLITAGTVTLDIDDIPVEPVTDVLLGWLNTTSSAEEALAILQADEPIFQHFDEKGKFQLGEQGVILSGYLDDSLVRVSVYGSGYTMNFTPELKDYVSSFADGTIEE</sequence>
<keyword evidence="1" id="KW-0472">Membrane</keyword>
<accession>A0A4R6U3I5</accession>
<proteinExistence type="predicted"/>
<dbReference type="RefSeq" id="WP_133581142.1">
    <property type="nucleotide sequence ID" value="NZ_SNYJ01000012.1"/>
</dbReference>
<organism evidence="2 3">
    <name type="scientific">Aureibacillus halotolerans</name>
    <dbReference type="NCBI Taxonomy" id="1508390"/>
    <lineage>
        <taxon>Bacteria</taxon>
        <taxon>Bacillati</taxon>
        <taxon>Bacillota</taxon>
        <taxon>Bacilli</taxon>
        <taxon>Bacillales</taxon>
        <taxon>Bacillaceae</taxon>
        <taxon>Aureibacillus</taxon>
    </lineage>
</organism>
<reference evidence="2 3" key="1">
    <citation type="submission" date="2019-03" db="EMBL/GenBank/DDBJ databases">
        <title>Genomic Encyclopedia of Type Strains, Phase IV (KMG-IV): sequencing the most valuable type-strain genomes for metagenomic binning, comparative biology and taxonomic classification.</title>
        <authorList>
            <person name="Goeker M."/>
        </authorList>
    </citation>
    <scope>NUCLEOTIDE SEQUENCE [LARGE SCALE GENOMIC DNA]</scope>
    <source>
        <strain evidence="2 3">DSM 28697</strain>
    </source>
</reference>
<feature type="transmembrane region" description="Helical" evidence="1">
    <location>
        <begin position="61"/>
        <end position="78"/>
    </location>
</feature>
<dbReference type="AlphaFoldDB" id="A0A4R6U3I5"/>
<dbReference type="Proteomes" id="UP000295632">
    <property type="component" value="Unassembled WGS sequence"/>
</dbReference>
<protein>
    <submittedName>
        <fullName evidence="2">Uncharacterized protein</fullName>
    </submittedName>
</protein>
<keyword evidence="1" id="KW-1133">Transmembrane helix</keyword>
<evidence type="ECO:0000313" key="3">
    <source>
        <dbReference type="Proteomes" id="UP000295632"/>
    </source>
</evidence>
<dbReference type="EMBL" id="SNYJ01000012">
    <property type="protein sequence ID" value="TDQ37674.1"/>
    <property type="molecule type" value="Genomic_DNA"/>
</dbReference>
<comment type="caution">
    <text evidence="2">The sequence shown here is derived from an EMBL/GenBank/DDBJ whole genome shotgun (WGS) entry which is preliminary data.</text>
</comment>